<dbReference type="Gene3D" id="3.30.200.20">
    <property type="entry name" value="Phosphorylase Kinase, domain 1"/>
    <property type="match status" value="1"/>
</dbReference>
<dbReference type="InParanoid" id="A0A4W3GF89"/>
<keyword evidence="2" id="KW-1185">Reference proteome</keyword>
<reference evidence="1" key="4">
    <citation type="submission" date="2025-08" db="UniProtKB">
        <authorList>
            <consortium name="Ensembl"/>
        </authorList>
    </citation>
    <scope>IDENTIFICATION</scope>
</reference>
<dbReference type="Ensembl" id="ENSCMIT00000001363.1">
    <property type="protein sequence ID" value="ENSCMIP00000001300.1"/>
    <property type="gene ID" value="ENSCMIG00000000860.1"/>
</dbReference>
<accession>A0A4W3GF89</accession>
<evidence type="ECO:0008006" key="3">
    <source>
        <dbReference type="Google" id="ProtNLM"/>
    </source>
</evidence>
<dbReference type="SUPFAM" id="SSF56112">
    <property type="entry name" value="Protein kinase-like (PK-like)"/>
    <property type="match status" value="1"/>
</dbReference>
<organism evidence="1 2">
    <name type="scientific">Callorhinchus milii</name>
    <name type="common">Ghost shark</name>
    <dbReference type="NCBI Taxonomy" id="7868"/>
    <lineage>
        <taxon>Eukaryota</taxon>
        <taxon>Metazoa</taxon>
        <taxon>Chordata</taxon>
        <taxon>Craniata</taxon>
        <taxon>Vertebrata</taxon>
        <taxon>Chondrichthyes</taxon>
        <taxon>Holocephali</taxon>
        <taxon>Chimaeriformes</taxon>
        <taxon>Callorhinchidae</taxon>
        <taxon>Callorhinchus</taxon>
    </lineage>
</organism>
<proteinExistence type="predicted"/>
<dbReference type="InterPro" id="IPR011009">
    <property type="entry name" value="Kinase-like_dom_sf"/>
</dbReference>
<reference evidence="2" key="1">
    <citation type="journal article" date="2006" name="Science">
        <title>Ancient noncoding elements conserved in the human genome.</title>
        <authorList>
            <person name="Venkatesh B."/>
            <person name="Kirkness E.F."/>
            <person name="Loh Y.H."/>
            <person name="Halpern A.L."/>
            <person name="Lee A.P."/>
            <person name="Johnson J."/>
            <person name="Dandona N."/>
            <person name="Viswanathan L.D."/>
            <person name="Tay A."/>
            <person name="Venter J.C."/>
            <person name="Strausberg R.L."/>
            <person name="Brenner S."/>
        </authorList>
    </citation>
    <scope>NUCLEOTIDE SEQUENCE [LARGE SCALE GENOMIC DNA]</scope>
</reference>
<dbReference type="STRING" id="7868.ENSCMIP00000001300"/>
<dbReference type="Proteomes" id="UP000314986">
    <property type="component" value="Unassembled WGS sequence"/>
</dbReference>
<reference evidence="1" key="5">
    <citation type="submission" date="2025-09" db="UniProtKB">
        <authorList>
            <consortium name="Ensembl"/>
        </authorList>
    </citation>
    <scope>IDENTIFICATION</scope>
</reference>
<reference evidence="2" key="2">
    <citation type="journal article" date="2007" name="PLoS Biol.">
        <title>Survey sequencing and comparative analysis of the elephant shark (Callorhinchus milii) genome.</title>
        <authorList>
            <person name="Venkatesh B."/>
            <person name="Kirkness E.F."/>
            <person name="Loh Y.H."/>
            <person name="Halpern A.L."/>
            <person name="Lee A.P."/>
            <person name="Johnson J."/>
            <person name="Dandona N."/>
            <person name="Viswanathan L.D."/>
            <person name="Tay A."/>
            <person name="Venter J.C."/>
            <person name="Strausberg R.L."/>
            <person name="Brenner S."/>
        </authorList>
    </citation>
    <scope>NUCLEOTIDE SEQUENCE [LARGE SCALE GENOMIC DNA]</scope>
</reference>
<reference evidence="2" key="3">
    <citation type="journal article" date="2014" name="Nature">
        <title>Elephant shark genome provides unique insights into gnathostome evolution.</title>
        <authorList>
            <consortium name="International Elephant Shark Genome Sequencing Consortium"/>
            <person name="Venkatesh B."/>
            <person name="Lee A.P."/>
            <person name="Ravi V."/>
            <person name="Maurya A.K."/>
            <person name="Lian M.M."/>
            <person name="Swann J.B."/>
            <person name="Ohta Y."/>
            <person name="Flajnik M.F."/>
            <person name="Sutoh Y."/>
            <person name="Kasahara M."/>
            <person name="Hoon S."/>
            <person name="Gangu V."/>
            <person name="Roy S.W."/>
            <person name="Irimia M."/>
            <person name="Korzh V."/>
            <person name="Kondrychyn I."/>
            <person name="Lim Z.W."/>
            <person name="Tay B.H."/>
            <person name="Tohari S."/>
            <person name="Kong K.W."/>
            <person name="Ho S."/>
            <person name="Lorente-Galdos B."/>
            <person name="Quilez J."/>
            <person name="Marques-Bonet T."/>
            <person name="Raney B.J."/>
            <person name="Ingham P.W."/>
            <person name="Tay A."/>
            <person name="Hillier L.W."/>
            <person name="Minx P."/>
            <person name="Boehm T."/>
            <person name="Wilson R.K."/>
            <person name="Brenner S."/>
            <person name="Warren W.C."/>
        </authorList>
    </citation>
    <scope>NUCLEOTIDE SEQUENCE [LARGE SCALE GENOMIC DNA]</scope>
</reference>
<name>A0A4W3GF89_CALMI</name>
<protein>
    <recommendedName>
        <fullName evidence="3">Protein kinase domain-containing protein</fullName>
    </recommendedName>
</protein>
<evidence type="ECO:0000313" key="1">
    <source>
        <dbReference type="Ensembl" id="ENSCMIP00000001300.1"/>
    </source>
</evidence>
<sequence length="81" mass="9260">KETCLIFYPVRESNRGTFGNVYLAREHKSKLILALKVLLKSQLEKHHVDTLSCLRDVSNCFTQLAAMFCPTKESIHFTVSC</sequence>
<evidence type="ECO:0000313" key="2">
    <source>
        <dbReference type="Proteomes" id="UP000314986"/>
    </source>
</evidence>
<dbReference type="AlphaFoldDB" id="A0A4W3GF89"/>